<protein>
    <recommendedName>
        <fullName evidence="5">Conjugal transfer protein TraN</fullName>
    </recommendedName>
</protein>
<organism evidence="3 4">
    <name type="scientific">Acidithiobacillus ferrooxidans</name>
    <name type="common">Thiobacillus ferrooxidans</name>
    <dbReference type="NCBI Taxonomy" id="920"/>
    <lineage>
        <taxon>Bacteria</taxon>
        <taxon>Pseudomonadati</taxon>
        <taxon>Pseudomonadota</taxon>
        <taxon>Acidithiobacillia</taxon>
        <taxon>Acidithiobacillales</taxon>
        <taxon>Acidithiobacillaceae</taxon>
        <taxon>Acidithiobacillus</taxon>
    </lineage>
</organism>
<evidence type="ECO:0008006" key="5">
    <source>
        <dbReference type="Google" id="ProtNLM"/>
    </source>
</evidence>
<keyword evidence="4" id="KW-1185">Reference proteome</keyword>
<feature type="compositionally biased region" description="Polar residues" evidence="1">
    <location>
        <begin position="57"/>
        <end position="78"/>
    </location>
</feature>
<comment type="caution">
    <text evidence="3">The sequence shown here is derived from an EMBL/GenBank/DDBJ whole genome shotgun (WGS) entry which is preliminary data.</text>
</comment>
<accession>A0A179BJF3</accession>
<evidence type="ECO:0000256" key="1">
    <source>
        <dbReference type="SAM" id="MobiDB-lite"/>
    </source>
</evidence>
<dbReference type="EMBL" id="LVXZ01000094">
    <property type="protein sequence ID" value="OAP91241.1"/>
    <property type="molecule type" value="Genomic_DNA"/>
</dbReference>
<evidence type="ECO:0000256" key="2">
    <source>
        <dbReference type="SAM" id="SignalP"/>
    </source>
</evidence>
<feature type="signal peptide" evidence="2">
    <location>
        <begin position="1"/>
        <end position="27"/>
    </location>
</feature>
<dbReference type="OrthoDB" id="8682498at2"/>
<dbReference type="AlphaFoldDB" id="A0A179BJF3"/>
<evidence type="ECO:0000313" key="3">
    <source>
        <dbReference type="EMBL" id="OAP91241.1"/>
    </source>
</evidence>
<reference evidence="3 4" key="1">
    <citation type="submission" date="2016-04" db="EMBL/GenBank/DDBJ databases">
        <title>Acidithiobacillus ferrooxidans genome sequencing and assembly.</title>
        <authorList>
            <person name="Zhou Z."/>
        </authorList>
    </citation>
    <scope>NUCLEOTIDE SEQUENCE [LARGE SCALE GENOMIC DNA]</scope>
    <source>
        <strain evidence="3 4">BY0502</strain>
    </source>
</reference>
<feature type="compositionally biased region" description="Polar residues" evidence="1">
    <location>
        <begin position="105"/>
        <end position="114"/>
    </location>
</feature>
<evidence type="ECO:0000313" key="4">
    <source>
        <dbReference type="Proteomes" id="UP000078302"/>
    </source>
</evidence>
<name>A0A179BJF3_ACIFR</name>
<sequence length="399" mass="40807">MQAHRRNPHKNLLWVALLAAWPLLGQAGVITNPNALLTGSTAASAAQGATPAGGFTPAQSGPGSTGNPPTWHQVGGQNAASTSSTSTPPAAPATPAPTNPLVVSGTVTTPAQNRGANGVEYVNTGHGQVMALPPLPTVDALHQAMRAKRPLNPGQVRWVRRSIAISQQAAQAPLSAVTPRLVGVTVHLDSGSPPAVALHAGYVTTLNFVDAYGHPWPVTHVAADVHDVSAQYAGDSVALSVIAPYADSNLAVWLQGEPQPVLLSLVPAHGVADYAVHVRVDALEPGLPPPVGGGNATGGYTNVLLSLTQDIPPAGAQPLAIAGQPPRTSAWLWRGPHGPRLLLRVPHPVLAPAWVSRMDGAAGIRAYILPDVPAVTVSAAGRPETLNLSRLPGVGGHHG</sequence>
<dbReference type="RefSeq" id="WP_064219071.1">
    <property type="nucleotide sequence ID" value="NZ_LVXZ01000094.1"/>
</dbReference>
<proteinExistence type="predicted"/>
<feature type="chain" id="PRO_5008099359" description="Conjugal transfer protein TraN" evidence="2">
    <location>
        <begin position="28"/>
        <end position="399"/>
    </location>
</feature>
<feature type="compositionally biased region" description="Low complexity" evidence="1">
    <location>
        <begin position="79"/>
        <end position="88"/>
    </location>
</feature>
<keyword evidence="2" id="KW-0732">Signal</keyword>
<feature type="region of interest" description="Disordered" evidence="1">
    <location>
        <begin position="46"/>
        <end position="114"/>
    </location>
</feature>
<feature type="compositionally biased region" description="Pro residues" evidence="1">
    <location>
        <begin position="89"/>
        <end position="98"/>
    </location>
</feature>
<dbReference type="Pfam" id="PF12293">
    <property type="entry name" value="T4BSS_DotH_IcmK"/>
    <property type="match status" value="1"/>
</dbReference>
<dbReference type="Proteomes" id="UP000078302">
    <property type="component" value="Unassembled WGS sequence"/>
</dbReference>
<dbReference type="InterPro" id="IPR022073">
    <property type="entry name" value="T4BSS_DotH_IcmK"/>
</dbReference>
<gene>
    <name evidence="3" type="ORF">A4H96_07805</name>
</gene>